<keyword evidence="6" id="KW-0963">Cytoplasm</keyword>
<comment type="subcellular location">
    <subcellularLocation>
        <location evidence="1">Chromosome</location>
    </subcellularLocation>
    <subcellularLocation>
        <location evidence="2">Cytoplasm</location>
    </subcellularLocation>
</comment>
<evidence type="ECO:0000256" key="1">
    <source>
        <dbReference type="ARBA" id="ARBA00004286"/>
    </source>
</evidence>
<dbReference type="GO" id="GO:0051301">
    <property type="term" value="P:cell division"/>
    <property type="evidence" value="ECO:0007669"/>
    <property type="project" value="UniProtKB-KW"/>
</dbReference>
<dbReference type="GO" id="GO:0000796">
    <property type="term" value="C:condensin complex"/>
    <property type="evidence" value="ECO:0007669"/>
    <property type="project" value="InterPro"/>
</dbReference>
<protein>
    <recommendedName>
        <fullName evidence="4">Condensin complex subunit 2</fullName>
    </recommendedName>
</protein>
<keyword evidence="5" id="KW-0158">Chromosome</keyword>
<dbReference type="OrthoDB" id="362021at2759"/>
<evidence type="ECO:0000256" key="8">
    <source>
        <dbReference type="ARBA" id="ARBA00022776"/>
    </source>
</evidence>
<dbReference type="EMBL" id="UYYG01000016">
    <property type="protein sequence ID" value="VDN51239.1"/>
    <property type="molecule type" value="Genomic_DNA"/>
</dbReference>
<evidence type="ECO:0000256" key="10">
    <source>
        <dbReference type="ARBA" id="ARBA00023306"/>
    </source>
</evidence>
<keyword evidence="10" id="KW-0131">Cell cycle</keyword>
<feature type="transmembrane region" description="Helical" evidence="11">
    <location>
        <begin position="218"/>
        <end position="237"/>
    </location>
</feature>
<evidence type="ECO:0000256" key="9">
    <source>
        <dbReference type="ARBA" id="ARBA00023067"/>
    </source>
</evidence>
<gene>
    <name evidence="12" type="ORF">DME_LOCUS1212</name>
</gene>
<evidence type="ECO:0000313" key="14">
    <source>
        <dbReference type="Proteomes" id="UP000274756"/>
    </source>
</evidence>
<reference evidence="12 14" key="2">
    <citation type="submission" date="2018-11" db="EMBL/GenBank/DDBJ databases">
        <authorList>
            <consortium name="Pathogen Informatics"/>
        </authorList>
    </citation>
    <scope>NUCLEOTIDE SEQUENCE [LARGE SCALE GENOMIC DNA]</scope>
</reference>
<keyword evidence="7" id="KW-0132">Cell division</keyword>
<dbReference type="Proteomes" id="UP000038040">
    <property type="component" value="Unplaced"/>
</dbReference>
<dbReference type="PANTHER" id="PTHR13108:SF9">
    <property type="entry name" value="CONDENSIN COMPLEX SUBUNIT 2"/>
    <property type="match status" value="1"/>
</dbReference>
<dbReference type="InterPro" id="IPR022816">
    <property type="entry name" value="Condensin_barren_su2"/>
</dbReference>
<keyword evidence="11" id="KW-0812">Transmembrane</keyword>
<evidence type="ECO:0000313" key="12">
    <source>
        <dbReference type="EMBL" id="VDN51239.1"/>
    </source>
</evidence>
<evidence type="ECO:0000256" key="4">
    <source>
        <dbReference type="ARBA" id="ARBA00016065"/>
    </source>
</evidence>
<dbReference type="AlphaFoldDB" id="A0A158Q526"/>
<keyword evidence="9" id="KW-0226">DNA condensation</keyword>
<evidence type="ECO:0000256" key="6">
    <source>
        <dbReference type="ARBA" id="ARBA00022490"/>
    </source>
</evidence>
<organism evidence="13 15">
    <name type="scientific">Dracunculus medinensis</name>
    <name type="common">Guinea worm</name>
    <dbReference type="NCBI Taxonomy" id="318479"/>
    <lineage>
        <taxon>Eukaryota</taxon>
        <taxon>Metazoa</taxon>
        <taxon>Ecdysozoa</taxon>
        <taxon>Nematoda</taxon>
        <taxon>Chromadorea</taxon>
        <taxon>Rhabditida</taxon>
        <taxon>Spirurina</taxon>
        <taxon>Dracunculoidea</taxon>
        <taxon>Dracunculidae</taxon>
        <taxon>Dracunculus</taxon>
    </lineage>
</organism>
<dbReference type="PANTHER" id="PTHR13108">
    <property type="entry name" value="CONDENSIN COMPLEX SUBUNIT 2"/>
    <property type="match status" value="1"/>
</dbReference>
<dbReference type="GO" id="GO:0007076">
    <property type="term" value="P:mitotic chromosome condensation"/>
    <property type="evidence" value="ECO:0007669"/>
    <property type="project" value="InterPro"/>
</dbReference>
<keyword evidence="11" id="KW-1133">Transmembrane helix</keyword>
<evidence type="ECO:0000313" key="13">
    <source>
        <dbReference type="Proteomes" id="UP000038040"/>
    </source>
</evidence>
<evidence type="ECO:0000256" key="11">
    <source>
        <dbReference type="SAM" id="Phobius"/>
    </source>
</evidence>
<dbReference type="GO" id="GO:0003682">
    <property type="term" value="F:chromatin binding"/>
    <property type="evidence" value="ECO:0007669"/>
    <property type="project" value="TreeGrafter"/>
</dbReference>
<evidence type="ECO:0000256" key="3">
    <source>
        <dbReference type="ARBA" id="ARBA00009471"/>
    </source>
</evidence>
<keyword evidence="11" id="KW-0472">Membrane</keyword>
<dbReference type="WBParaSite" id="DME_0000631501-mRNA-1">
    <property type="protein sequence ID" value="DME_0000631501-mRNA-1"/>
    <property type="gene ID" value="DME_0000631501"/>
</dbReference>
<keyword evidence="14" id="KW-1185">Reference proteome</keyword>
<proteinExistence type="inferred from homology"/>
<reference evidence="15" key="1">
    <citation type="submission" date="2016-04" db="UniProtKB">
        <authorList>
            <consortium name="WormBaseParasite"/>
        </authorList>
    </citation>
    <scope>IDENTIFICATION</scope>
</reference>
<name>A0A158Q526_DRAME</name>
<evidence type="ECO:0000256" key="5">
    <source>
        <dbReference type="ARBA" id="ARBA00022454"/>
    </source>
</evidence>
<evidence type="ECO:0000256" key="2">
    <source>
        <dbReference type="ARBA" id="ARBA00004496"/>
    </source>
</evidence>
<dbReference type="Proteomes" id="UP000274756">
    <property type="component" value="Unassembled WGS sequence"/>
</dbReference>
<evidence type="ECO:0000256" key="7">
    <source>
        <dbReference type="ARBA" id="ARBA00022618"/>
    </source>
</evidence>
<dbReference type="GO" id="GO:0005737">
    <property type="term" value="C:cytoplasm"/>
    <property type="evidence" value="ECO:0007669"/>
    <property type="project" value="UniProtKB-SubCell"/>
</dbReference>
<keyword evidence="8" id="KW-0498">Mitosis</keyword>
<sequence>MNRNATRNSRIDCEVDQAFGALEKSERCYRRGSRNSATLLTKEDEDEERYKILLEATTIQCPKEEDDAEKNAKTVEAIKLAVSKAKQIAARAFQDDLIDRLPSVVQREPLFQAGSLLDAGARIYSFRVDATHIEAYDKRSSDIEQNSDSETDSSNVEMIDRVKKVHQLDDFSMDSDSDDENLFDLEQIMTEKQIEEILIRKADDIYNRCIQRRTKARYILIFINEIYCIAMLATNIADLDDNEGSLGFIGHLYSKATHKFDEGCTNGLLMQNTLTSKDGRPLMENVEKNHPDSSILSLLCDTTLSDYSKYNISNDCSMSIPSISGIVGLTEISATLTKKISNNCASQALFHWRRNLQKRYKFNTRSFIILLNNLLSGMKTFLLDNLNRRLLLVPEALKINDLIAANANNGLSLAVLADELEPFEESINWIIYRQNWEKMKNRKRAEILRNLHGEHPVYNYFFAEPRIPSLPNDVSCLYVSPDFWNSEGVSDEVSLSIEQHMKKLNEVLEKFQLSRDLGLFIYVGDTFARAMSHLPIATSKRNRKIINNSNLGIMVDHLNKSNDGIVNNITETKMCEANYDDCDEALEPRCTSIVIDENDPLDENDLQMCLSSQLKAKEIAFNYVDNCEIFVNDEADPKTAIGDLNFTNERQFLYLASSINDDTHWKKCDEDSRRKKDQEMRLKKKIAVCENAAELFDWEDFDELPLSAILKRQRQAKRPTTLCLPESELHGFIRSAYVTDRELILMREKILCLAHFFWATWKKRRYSSAQLSDEDGRRMRNYLLPRTSQELPSHAEVFGNCFDSSYPYSMPGCSRGLECGEEFDNDHDIFDNSGDGEALSEDKLSHSFHSENGSGVEEAEIFGVTYAIRQRRINAPAVKRAICTVLSNRLLDADSLNREIALAQEMRTRSAGKFDINIEDINIKIVNENCDFFSSHMELSLEESELQLEEEKRFKTPLTELGFEEIWEGLPVDKKNATNDPTCDVERVEVPIANLKLEGHHTFSSLLARIPNFLTGRTAEDLNPINAFSILLHMCNENNLELLQRRDSNNMVELSEMADFTIAALRHNNKRKRPHDSS</sequence>
<evidence type="ECO:0000313" key="15">
    <source>
        <dbReference type="WBParaSite" id="DME_0000631501-mRNA-1"/>
    </source>
</evidence>
<comment type="similarity">
    <text evidence="3">Belongs to the CND2 (condensin subunit 2) family.</text>
</comment>
<accession>A0A158Q526</accession>